<accession>A0A1E3ARM7</accession>
<organism evidence="1 2">
    <name type="scientific">Eisenbergiella tayi</name>
    <dbReference type="NCBI Taxonomy" id="1432052"/>
    <lineage>
        <taxon>Bacteria</taxon>
        <taxon>Bacillati</taxon>
        <taxon>Bacillota</taxon>
        <taxon>Clostridia</taxon>
        <taxon>Lachnospirales</taxon>
        <taxon>Lachnospiraceae</taxon>
        <taxon>Eisenbergiella</taxon>
    </lineage>
</organism>
<evidence type="ECO:0000313" key="2">
    <source>
        <dbReference type="Proteomes" id="UP000095003"/>
    </source>
</evidence>
<dbReference type="EMBL" id="MCGI01000003">
    <property type="protein sequence ID" value="ODM10796.1"/>
    <property type="molecule type" value="Genomic_DNA"/>
</dbReference>
<evidence type="ECO:0000313" key="1">
    <source>
        <dbReference type="EMBL" id="ODM10796.1"/>
    </source>
</evidence>
<gene>
    <name evidence="1" type="ORF">BEH84_03225</name>
</gene>
<dbReference type="Proteomes" id="UP000095003">
    <property type="component" value="Unassembled WGS sequence"/>
</dbReference>
<protein>
    <submittedName>
        <fullName evidence="1">Uncharacterized protein</fullName>
    </submittedName>
</protein>
<sequence>MPVVRSGLGNFFIQRNRPLIWQEAEEEASFSFYMLPENWMKKPDKLKKRLPEWLEWAGSSGQLWLAPEIRRIYAWRPGVPETELMRLFWKEQKSCRSMIVVMPDFGKEDFYEEIGEEADCLRQFLGEDYGALNGLLLISRVLENEEIQISLEEEVPYYAHIYQDAGLPVICAGTAAAHGFDDGICIDMRPGYRIPFRKLPRKLLYLDMTSDPEKERLLSVKRKDICYVSALNFLDTYVRKRYNTNRY</sequence>
<dbReference type="AlphaFoldDB" id="A0A1E3ARM7"/>
<reference evidence="1 2" key="1">
    <citation type="submission" date="2016-07" db="EMBL/GenBank/DDBJ databases">
        <title>Characterization of isolates of Eisenbergiella tayi derived from blood cultures, using whole genome sequencing.</title>
        <authorList>
            <person name="Burdz T."/>
            <person name="Wiebe D."/>
            <person name="Huynh C."/>
            <person name="Bernard K."/>
        </authorList>
    </citation>
    <scope>NUCLEOTIDE SEQUENCE [LARGE SCALE GENOMIC DNA]</scope>
    <source>
        <strain evidence="1 2">NML 120489</strain>
    </source>
</reference>
<proteinExistence type="predicted"/>
<name>A0A1E3ARM7_9FIRM</name>
<comment type="caution">
    <text evidence="1">The sequence shown here is derived from an EMBL/GenBank/DDBJ whole genome shotgun (WGS) entry which is preliminary data.</text>
</comment>